<evidence type="ECO:0000256" key="2">
    <source>
        <dbReference type="ARBA" id="ARBA00022729"/>
    </source>
</evidence>
<dbReference type="Proteomes" id="UP000811282">
    <property type="component" value="Unassembled WGS sequence"/>
</dbReference>
<dbReference type="EMBL" id="JAFJYC010000002">
    <property type="protein sequence ID" value="MBT9432879.1"/>
    <property type="molecule type" value="Genomic_DNA"/>
</dbReference>
<keyword evidence="2 3" id="KW-0732">Signal</keyword>
<dbReference type="PANTHER" id="PTHR30290">
    <property type="entry name" value="PERIPLASMIC BINDING COMPONENT OF ABC TRANSPORTER"/>
    <property type="match status" value="1"/>
</dbReference>
<dbReference type="PANTHER" id="PTHR30290:SF38">
    <property type="entry name" value="D,D-DIPEPTIDE-BINDING PERIPLASMIC PROTEIN DDPA-RELATED"/>
    <property type="match status" value="1"/>
</dbReference>
<comment type="caution">
    <text evidence="5">The sequence shown here is derived from an EMBL/GenBank/DDBJ whole genome shotgun (WGS) entry which is preliminary data.</text>
</comment>
<feature type="signal peptide" evidence="3">
    <location>
        <begin position="1"/>
        <end position="19"/>
    </location>
</feature>
<name>A0ABS5YCX3_9GAMM</name>
<evidence type="ECO:0000313" key="5">
    <source>
        <dbReference type="EMBL" id="MBT9432879.1"/>
    </source>
</evidence>
<sequence>MKKLTRTVLLALSVNPLQAADTGNGVINVATIGEPPTLDPMATTTDLVAMISQHLFETLYTFNAKWEVVPLLAQSLPTVSADGKNYDIPLCANIHFHNGKLMTPADVVASLERWLHIASRGKQVAPFIAAVTAHGEHGVRITLHRPYSPLLSLLAFNNSAAATMPAAQLSSPLTHFIGTGPYRLK</sequence>
<reference evidence="5 6" key="1">
    <citation type="journal article" date="2021" name="Genome Biol. Evol.">
        <title>The evolution of interdependence in a four-way mealybug symbiosis.</title>
        <authorList>
            <person name="Garber A.I."/>
            <person name="Kupper M."/>
            <person name="Laetsch D.R."/>
            <person name="Weldon S.R."/>
            <person name="Ladinsky M.S."/>
            <person name="Bjorkman P.J."/>
            <person name="McCutcheon J.P."/>
        </authorList>
    </citation>
    <scope>NUCLEOTIDE SEQUENCE [LARGE SCALE GENOMIC DNA]</scope>
    <source>
        <strain evidence="5">SOD</strain>
    </source>
</reference>
<feature type="chain" id="PRO_5045324422" description="Solute-binding protein family 5 domain-containing protein" evidence="3">
    <location>
        <begin position="20"/>
        <end position="185"/>
    </location>
</feature>
<feature type="domain" description="Solute-binding protein family 5" evidence="4">
    <location>
        <begin position="67"/>
        <end position="185"/>
    </location>
</feature>
<evidence type="ECO:0000256" key="3">
    <source>
        <dbReference type="SAM" id="SignalP"/>
    </source>
</evidence>
<dbReference type="InterPro" id="IPR000914">
    <property type="entry name" value="SBP_5_dom"/>
</dbReference>
<dbReference type="InterPro" id="IPR039424">
    <property type="entry name" value="SBP_5"/>
</dbReference>
<organism evidence="5 6">
    <name type="scientific">Candidatus Sodalis endolongispinus</name>
    <dbReference type="NCBI Taxonomy" id="2812662"/>
    <lineage>
        <taxon>Bacteria</taxon>
        <taxon>Pseudomonadati</taxon>
        <taxon>Pseudomonadota</taxon>
        <taxon>Gammaproteobacteria</taxon>
        <taxon>Enterobacterales</taxon>
        <taxon>Bruguierivoracaceae</taxon>
        <taxon>Sodalis</taxon>
    </lineage>
</organism>
<gene>
    <name evidence="5" type="ORF">JZM24_13405</name>
</gene>
<evidence type="ECO:0000259" key="4">
    <source>
        <dbReference type="Pfam" id="PF00496"/>
    </source>
</evidence>
<evidence type="ECO:0000256" key="1">
    <source>
        <dbReference type="ARBA" id="ARBA00005695"/>
    </source>
</evidence>
<evidence type="ECO:0000313" key="6">
    <source>
        <dbReference type="Proteomes" id="UP000811282"/>
    </source>
</evidence>
<dbReference type="Gene3D" id="3.40.190.10">
    <property type="entry name" value="Periplasmic binding protein-like II"/>
    <property type="match status" value="1"/>
</dbReference>
<proteinExistence type="inferred from homology"/>
<comment type="similarity">
    <text evidence="1">Belongs to the bacterial solute-binding protein 5 family.</text>
</comment>
<dbReference type="Pfam" id="PF00496">
    <property type="entry name" value="SBP_bac_5"/>
    <property type="match status" value="1"/>
</dbReference>
<keyword evidence="6" id="KW-1185">Reference proteome</keyword>
<protein>
    <recommendedName>
        <fullName evidence="4">Solute-binding protein family 5 domain-containing protein</fullName>
    </recommendedName>
</protein>
<accession>A0ABS5YCX3</accession>
<dbReference type="SUPFAM" id="SSF53850">
    <property type="entry name" value="Periplasmic binding protein-like II"/>
    <property type="match status" value="1"/>
</dbReference>